<dbReference type="SUPFAM" id="SSF46785">
    <property type="entry name" value="Winged helix' DNA-binding domain"/>
    <property type="match status" value="1"/>
</dbReference>
<keyword evidence="3" id="KW-1185">Reference proteome</keyword>
<feature type="compositionally biased region" description="Low complexity" evidence="1">
    <location>
        <begin position="157"/>
        <end position="168"/>
    </location>
</feature>
<evidence type="ECO:0000256" key="1">
    <source>
        <dbReference type="SAM" id="MobiDB-lite"/>
    </source>
</evidence>
<evidence type="ECO:0000313" key="2">
    <source>
        <dbReference type="EMBL" id="QFQ98136.1"/>
    </source>
</evidence>
<dbReference type="EMBL" id="CP045096">
    <property type="protein sequence ID" value="QFQ98136.1"/>
    <property type="molecule type" value="Genomic_DNA"/>
</dbReference>
<dbReference type="InterPro" id="IPR036390">
    <property type="entry name" value="WH_DNA-bd_sf"/>
</dbReference>
<dbReference type="Proteomes" id="UP000327294">
    <property type="component" value="Chromosome"/>
</dbReference>
<dbReference type="AlphaFoldDB" id="A0A5P8K537"/>
<name>A0A5P8K537_9ACTN</name>
<reference evidence="2 3" key="1">
    <citation type="submission" date="2019-10" db="EMBL/GenBank/DDBJ databases">
        <title>Streptomyces sp. strain GY16 isolated from leaves of Broussonetia papyrifera.</title>
        <authorList>
            <person name="Mo P."/>
        </authorList>
    </citation>
    <scope>NUCLEOTIDE SEQUENCE [LARGE SCALE GENOMIC DNA]</scope>
    <source>
        <strain evidence="2 3">GY16</strain>
    </source>
</reference>
<protein>
    <submittedName>
        <fullName evidence="2">Rrf2 family transcriptional regulator</fullName>
    </submittedName>
</protein>
<proteinExistence type="predicted"/>
<dbReference type="RefSeq" id="WP_193241555.1">
    <property type="nucleotide sequence ID" value="NZ_CP045096.1"/>
</dbReference>
<dbReference type="KEGG" id="sphv:F9278_20120"/>
<organism evidence="2 3">
    <name type="scientific">Streptomyces phaeolivaceus</name>
    <dbReference type="NCBI Taxonomy" id="2653200"/>
    <lineage>
        <taxon>Bacteria</taxon>
        <taxon>Bacillati</taxon>
        <taxon>Actinomycetota</taxon>
        <taxon>Actinomycetes</taxon>
        <taxon>Kitasatosporales</taxon>
        <taxon>Streptomycetaceae</taxon>
        <taxon>Streptomyces</taxon>
    </lineage>
</organism>
<feature type="region of interest" description="Disordered" evidence="1">
    <location>
        <begin position="157"/>
        <end position="180"/>
    </location>
</feature>
<gene>
    <name evidence="2" type="ORF">F9278_20120</name>
</gene>
<evidence type="ECO:0000313" key="3">
    <source>
        <dbReference type="Proteomes" id="UP000327294"/>
    </source>
</evidence>
<accession>A0A5P8K537</accession>
<sequence>MMPSERLATRRQLEVVDVLGELGGPQRHPVPAQVLASRLDITPKTVSRTAAFLVHGGLLRPGRGEWALTEIGYSLARLRSTDSARARLLLHDHWQDSWFHQRALERLTPGPAEEAELAAHLGSGLSATPERGAFLVEWMAYALLIDRDEHGRVTLPARQQAEQQAASAPRPPEQTGPPGVLFPFLSMPAEAFSALPDAEFLALLQAYRTVFVKLTPSLQQSGN</sequence>